<dbReference type="PROSITE" id="PS50011">
    <property type="entry name" value="PROTEIN_KINASE_DOM"/>
    <property type="match status" value="1"/>
</dbReference>
<dbReference type="GO" id="GO:0016301">
    <property type="term" value="F:kinase activity"/>
    <property type="evidence" value="ECO:0007669"/>
    <property type="project" value="UniProtKB-KW"/>
</dbReference>
<accession>A0ABP0MN16</accession>
<dbReference type="InterPro" id="IPR008271">
    <property type="entry name" value="Ser/Thr_kinase_AS"/>
</dbReference>
<feature type="region of interest" description="Disordered" evidence="6">
    <location>
        <begin position="1"/>
        <end position="117"/>
    </location>
</feature>
<gene>
    <name evidence="8" type="ORF">SCF082_LOCUS28599</name>
</gene>
<evidence type="ECO:0000313" key="8">
    <source>
        <dbReference type="EMBL" id="CAK9052222.1"/>
    </source>
</evidence>
<dbReference type="SUPFAM" id="SSF46565">
    <property type="entry name" value="Chaperone J-domain"/>
    <property type="match status" value="1"/>
</dbReference>
<reference evidence="8 9" key="1">
    <citation type="submission" date="2024-02" db="EMBL/GenBank/DDBJ databases">
        <authorList>
            <person name="Chen Y."/>
            <person name="Shah S."/>
            <person name="Dougan E. K."/>
            <person name="Thang M."/>
            <person name="Chan C."/>
        </authorList>
    </citation>
    <scope>NUCLEOTIDE SEQUENCE [LARGE SCALE GENOMIC DNA]</scope>
</reference>
<dbReference type="SMART" id="SM00220">
    <property type="entry name" value="S_TKc"/>
    <property type="match status" value="1"/>
</dbReference>
<evidence type="ECO:0000256" key="1">
    <source>
        <dbReference type="ARBA" id="ARBA00022527"/>
    </source>
</evidence>
<evidence type="ECO:0000259" key="7">
    <source>
        <dbReference type="PROSITE" id="PS50011"/>
    </source>
</evidence>
<protein>
    <submittedName>
        <fullName evidence="8">Calcium-dependent protein kinase 8 (Calcium-dependent protein kinase isoform CDPK19) (AtCDPK19)</fullName>
    </submittedName>
</protein>
<sequence length="728" mass="81729">MPEIVFKARPRYHEYRTPRKLADRQDLDEGDMSSERTSLKTLALDLNCVPEREETVGSQLPTSGGLPMPSPDEPAGPVEKSPGLAEPVSQSQSVAPNENQSRSDKDPDASSEGSKNPLLKFTTKVDVRGCVEKSAADLLTPALLILLVNLRPGTPLAISWTDSPELHGYLHLRHSKAVRHSKAFVDSFDSYTLSLLPPNGMNAPNEAFGRYPGFSAMLPPEAEMWTDQELDVYFGSNGDIWMDTVSAAEKSLDQNVEDEDEEEEEIMLESEKEAARRAFAAMLEREGSFPESSDSSSEEEADVARTTAQEPACIERIRLPDRIRNRYTFLELLHENHGRRVYFCDALTQGGSGENRCVLKVWYKSSQEADMLESVIKGQLELMDLQRHANVVQPCRILEDDSCYYVEFHAVLAGSSLFQTIVADASTTERWIKRVFRGIFRGLAHLHDHGLTHGDIKPENVLLEWKGYRELLSKHAKHPKAWLSVKKSVRRWKCPTHFKTAWTRHQLVAHVRIIDLDTASRSPKGICGTPGYMSPEEYVSDSTPAGDLFAEPRMQWSNMVGVMLYQLMRCVCPFHETVFRVLRGRPLDGVSAETREEIAEAVEVVVSHIDWTEHPWPALPKARDLCQQLLHADPAERGGTASEVMAASPWLNPRVGKHLKTLVRRTTTKMNSSLGTSPPSRSTKMSSRLRHYRRLARDCHPDKHPDNVEEATRRLGAPERAAVCVCGL</sequence>
<dbReference type="Pfam" id="PF00069">
    <property type="entry name" value="Pkinase"/>
    <property type="match status" value="1"/>
</dbReference>
<dbReference type="Gene3D" id="1.10.287.110">
    <property type="entry name" value="DnaJ domain"/>
    <property type="match status" value="1"/>
</dbReference>
<feature type="compositionally biased region" description="Polar residues" evidence="6">
    <location>
        <begin position="668"/>
        <end position="686"/>
    </location>
</feature>
<dbReference type="InterPro" id="IPR050205">
    <property type="entry name" value="CDPK_Ser/Thr_kinases"/>
</dbReference>
<evidence type="ECO:0000256" key="2">
    <source>
        <dbReference type="ARBA" id="ARBA00022679"/>
    </source>
</evidence>
<evidence type="ECO:0000256" key="6">
    <source>
        <dbReference type="SAM" id="MobiDB-lite"/>
    </source>
</evidence>
<comment type="caution">
    <text evidence="8">The sequence shown here is derived from an EMBL/GenBank/DDBJ whole genome shotgun (WGS) entry which is preliminary data.</text>
</comment>
<feature type="compositionally biased region" description="Polar residues" evidence="6">
    <location>
        <begin position="88"/>
        <end position="100"/>
    </location>
</feature>
<keyword evidence="3" id="KW-0547">Nucleotide-binding</keyword>
<feature type="region of interest" description="Disordered" evidence="6">
    <location>
        <begin position="668"/>
        <end position="687"/>
    </location>
</feature>
<evidence type="ECO:0000256" key="5">
    <source>
        <dbReference type="ARBA" id="ARBA00022840"/>
    </source>
</evidence>
<keyword evidence="2" id="KW-0808">Transferase</keyword>
<name>A0ABP0MN16_9DINO</name>
<keyword evidence="1" id="KW-0723">Serine/threonine-protein kinase</keyword>
<dbReference type="Gene3D" id="1.10.510.10">
    <property type="entry name" value="Transferase(Phosphotransferase) domain 1"/>
    <property type="match status" value="2"/>
</dbReference>
<dbReference type="InterPro" id="IPR011009">
    <property type="entry name" value="Kinase-like_dom_sf"/>
</dbReference>
<feature type="compositionally biased region" description="Basic and acidic residues" evidence="6">
    <location>
        <begin position="11"/>
        <end position="38"/>
    </location>
</feature>
<feature type="region of interest" description="Disordered" evidence="6">
    <location>
        <begin position="286"/>
        <end position="308"/>
    </location>
</feature>
<dbReference type="Proteomes" id="UP001642464">
    <property type="component" value="Unassembled WGS sequence"/>
</dbReference>
<keyword evidence="4 8" id="KW-0418">Kinase</keyword>
<dbReference type="PANTHER" id="PTHR24349">
    <property type="entry name" value="SERINE/THREONINE-PROTEIN KINASE"/>
    <property type="match status" value="1"/>
</dbReference>
<dbReference type="InterPro" id="IPR000719">
    <property type="entry name" value="Prot_kinase_dom"/>
</dbReference>
<proteinExistence type="predicted"/>
<dbReference type="EMBL" id="CAXAMM010022559">
    <property type="protein sequence ID" value="CAK9052222.1"/>
    <property type="molecule type" value="Genomic_DNA"/>
</dbReference>
<keyword evidence="5" id="KW-0067">ATP-binding</keyword>
<evidence type="ECO:0000256" key="4">
    <source>
        <dbReference type="ARBA" id="ARBA00022777"/>
    </source>
</evidence>
<dbReference type="InterPro" id="IPR036869">
    <property type="entry name" value="J_dom_sf"/>
</dbReference>
<keyword evidence="9" id="KW-1185">Reference proteome</keyword>
<organism evidence="8 9">
    <name type="scientific">Durusdinium trenchii</name>
    <dbReference type="NCBI Taxonomy" id="1381693"/>
    <lineage>
        <taxon>Eukaryota</taxon>
        <taxon>Sar</taxon>
        <taxon>Alveolata</taxon>
        <taxon>Dinophyceae</taxon>
        <taxon>Suessiales</taxon>
        <taxon>Symbiodiniaceae</taxon>
        <taxon>Durusdinium</taxon>
    </lineage>
</organism>
<dbReference type="PROSITE" id="PS00108">
    <property type="entry name" value="PROTEIN_KINASE_ST"/>
    <property type="match status" value="1"/>
</dbReference>
<dbReference type="SUPFAM" id="SSF56112">
    <property type="entry name" value="Protein kinase-like (PK-like)"/>
    <property type="match status" value="1"/>
</dbReference>
<feature type="domain" description="Protein kinase" evidence="7">
    <location>
        <begin position="327"/>
        <end position="651"/>
    </location>
</feature>
<evidence type="ECO:0000256" key="3">
    <source>
        <dbReference type="ARBA" id="ARBA00022741"/>
    </source>
</evidence>
<evidence type="ECO:0000313" key="9">
    <source>
        <dbReference type="Proteomes" id="UP001642464"/>
    </source>
</evidence>